<comment type="caution">
    <text evidence="6">The sequence shown here is derived from an EMBL/GenBank/DDBJ whole genome shotgun (WGS) entry which is preliminary data.</text>
</comment>
<dbReference type="Gene3D" id="3.10.490.10">
    <property type="entry name" value="Gamma-glutamyl cyclotransferase-like"/>
    <property type="match status" value="1"/>
</dbReference>
<accession>A0A9W9T6V2</accession>
<evidence type="ECO:0000256" key="1">
    <source>
        <dbReference type="ARBA" id="ARBA00012346"/>
    </source>
</evidence>
<reference evidence="6" key="1">
    <citation type="submission" date="2022-12" db="EMBL/GenBank/DDBJ databases">
        <authorList>
            <person name="Petersen C."/>
        </authorList>
    </citation>
    <scope>NUCLEOTIDE SEQUENCE</scope>
    <source>
        <strain evidence="6">IBT 15544</strain>
    </source>
</reference>
<organism evidence="6 7">
    <name type="scientific">Penicillium cinerascens</name>
    <dbReference type="NCBI Taxonomy" id="70096"/>
    <lineage>
        <taxon>Eukaryota</taxon>
        <taxon>Fungi</taxon>
        <taxon>Dikarya</taxon>
        <taxon>Ascomycota</taxon>
        <taxon>Pezizomycotina</taxon>
        <taxon>Eurotiomycetes</taxon>
        <taxon>Eurotiomycetidae</taxon>
        <taxon>Eurotiales</taxon>
        <taxon>Aspergillaceae</taxon>
        <taxon>Penicillium</taxon>
    </lineage>
</organism>
<gene>
    <name evidence="6" type="ORF">N7498_003137</name>
</gene>
<feature type="binding site" evidence="4">
    <location>
        <begin position="98"/>
        <end position="103"/>
    </location>
    <ligand>
        <name>substrate</name>
    </ligand>
</feature>
<dbReference type="Proteomes" id="UP001150904">
    <property type="component" value="Unassembled WGS sequence"/>
</dbReference>
<feature type="compositionally biased region" description="Polar residues" evidence="5">
    <location>
        <begin position="40"/>
        <end position="53"/>
    </location>
</feature>
<feature type="binding site" evidence="4">
    <location>
        <position position="314"/>
    </location>
    <ligand>
        <name>substrate</name>
    </ligand>
</feature>
<dbReference type="PANTHER" id="PTHR12935">
    <property type="entry name" value="GAMMA-GLUTAMYLCYCLOTRANSFERASE"/>
    <property type="match status" value="1"/>
</dbReference>
<dbReference type="EMBL" id="JAPQKR010000008">
    <property type="protein sequence ID" value="KAJ5211491.1"/>
    <property type="molecule type" value="Genomic_DNA"/>
</dbReference>
<feature type="compositionally biased region" description="Acidic residues" evidence="5">
    <location>
        <begin position="155"/>
        <end position="170"/>
    </location>
</feature>
<protein>
    <recommendedName>
        <fullName evidence="1">gamma-glutamylcyclotransferase</fullName>
        <ecNumber evidence="1">4.3.2.9</ecNumber>
    </recommendedName>
</protein>
<dbReference type="GeneID" id="83177500"/>
<evidence type="ECO:0000256" key="4">
    <source>
        <dbReference type="PIRSR" id="PIRSR617939-2"/>
    </source>
</evidence>
<evidence type="ECO:0000313" key="7">
    <source>
        <dbReference type="Proteomes" id="UP001150904"/>
    </source>
</evidence>
<dbReference type="PANTHER" id="PTHR12935:SF0">
    <property type="entry name" value="GAMMA-GLUTAMYLCYCLOTRANSFERASE"/>
    <property type="match status" value="1"/>
</dbReference>
<feature type="region of interest" description="Disordered" evidence="5">
    <location>
        <begin position="152"/>
        <end position="171"/>
    </location>
</feature>
<feature type="region of interest" description="Disordered" evidence="5">
    <location>
        <begin position="35"/>
        <end position="65"/>
    </location>
</feature>
<dbReference type="InterPro" id="IPR017939">
    <property type="entry name" value="G-Glutamylcylcotransferase"/>
</dbReference>
<sequence>MAPKKSPEADEDAASTTEGRFSAISPLTRLRSLLPAFLSGSPSPDSRTLPTTSTERRRASSVGASLDQDEFLSEKVIEQQEGGTGLTDTVAKKETVLYLAYGSNLSSKTFRGVRNIKPLSQVPVLVPELKLTFDLPGIPYAEPCFAGTQYRDPDAAEEQSVESTDDDSLMDGEYMSEKVPLMVETREVRSSDLHRNRWHKPLVGVVYEVTLADYAIIIATEGGGRGYRDVVVDCHAFSESYKPTDPVPNHPDTPPFKAHTLLSPAADEALKKIHAVKSGHSSVAHSPCPTTWLLADIGPHVRPDGEYAQPSARYLNLLITGAAEHELPVSYQEYLSQIRPYRITTMRQKFGKGIFIAVWGPPILSLLALSKVFAGPDGRSPPWLMTLGNVLFAVMWNSYDCIFKPMFGDGERTLEDTPPL</sequence>
<reference evidence="6" key="2">
    <citation type="journal article" date="2023" name="IMA Fungus">
        <title>Comparative genomic study of the Penicillium genus elucidates a diverse pangenome and 15 lateral gene transfer events.</title>
        <authorList>
            <person name="Petersen C."/>
            <person name="Sorensen T."/>
            <person name="Nielsen M.R."/>
            <person name="Sondergaard T.E."/>
            <person name="Sorensen J.L."/>
            <person name="Fitzpatrick D.A."/>
            <person name="Frisvad J.C."/>
            <person name="Nielsen K.L."/>
        </authorList>
    </citation>
    <scope>NUCLEOTIDE SEQUENCE</scope>
    <source>
        <strain evidence="6">IBT 15544</strain>
    </source>
</reference>
<dbReference type="OrthoDB" id="2017317at2759"/>
<proteinExistence type="predicted"/>
<keyword evidence="7" id="KW-1185">Reference proteome</keyword>
<feature type="active site" description="Proton acceptor" evidence="3">
    <location>
        <position position="221"/>
    </location>
</feature>
<evidence type="ECO:0000256" key="3">
    <source>
        <dbReference type="PIRSR" id="PIRSR617939-1"/>
    </source>
</evidence>
<evidence type="ECO:0000256" key="2">
    <source>
        <dbReference type="ARBA" id="ARBA00023239"/>
    </source>
</evidence>
<dbReference type="AlphaFoldDB" id="A0A9W9T6V2"/>
<evidence type="ECO:0000256" key="5">
    <source>
        <dbReference type="SAM" id="MobiDB-lite"/>
    </source>
</evidence>
<dbReference type="RefSeq" id="XP_058309661.1">
    <property type="nucleotide sequence ID" value="XM_058450199.1"/>
</dbReference>
<feature type="region of interest" description="Disordered" evidence="5">
    <location>
        <begin position="1"/>
        <end position="22"/>
    </location>
</feature>
<name>A0A9W9T6V2_9EURO</name>
<dbReference type="GO" id="GO:0003839">
    <property type="term" value="F:gamma-glutamylcyclotransferase activity"/>
    <property type="evidence" value="ECO:0007669"/>
    <property type="project" value="UniProtKB-EC"/>
</dbReference>
<keyword evidence="2" id="KW-0456">Lyase</keyword>
<evidence type="ECO:0000313" key="6">
    <source>
        <dbReference type="EMBL" id="KAJ5211491.1"/>
    </source>
</evidence>
<dbReference type="EC" id="4.3.2.9" evidence="1"/>